<dbReference type="CDD" id="cd14485">
    <property type="entry name" value="mltA_like_LT_A"/>
    <property type="match status" value="1"/>
</dbReference>
<dbReference type="InterPro" id="IPR026044">
    <property type="entry name" value="MltA"/>
</dbReference>
<evidence type="ECO:0000256" key="4">
    <source>
        <dbReference type="ARBA" id="ARBA00023316"/>
    </source>
</evidence>
<dbReference type="Gene3D" id="2.40.40.10">
    <property type="entry name" value="RlpA-like domain"/>
    <property type="match status" value="1"/>
</dbReference>
<keyword evidence="8" id="KW-1185">Reference proteome</keyword>
<reference evidence="7" key="1">
    <citation type="submission" date="2022-03" db="EMBL/GenBank/DDBJ databases">
        <title>Identification of a novel bacterium isolated from mangrove sediments.</title>
        <authorList>
            <person name="Pan X."/>
        </authorList>
    </citation>
    <scope>NUCLEOTIDE SEQUENCE</scope>
    <source>
        <strain evidence="7">B2637</strain>
    </source>
</reference>
<dbReference type="PANTHER" id="PTHR30124:SF0">
    <property type="entry name" value="MEMBRANE-BOUND LYTIC MUREIN TRANSGLYCOSYLASE A"/>
    <property type="match status" value="1"/>
</dbReference>
<comment type="catalytic activity">
    <reaction evidence="1">
        <text>Exolytic cleavage of the (1-&gt;4)-beta-glycosidic linkage between N-acetylmuramic acid (MurNAc) and N-acetylglucosamine (GlcNAc) residues in peptidoglycan, from either the reducing or the non-reducing ends of the peptidoglycan chains, with concomitant formation of a 1,6-anhydrobond in the MurNAc residue.</text>
        <dbReference type="EC" id="4.2.2.n1"/>
    </reaction>
</comment>
<evidence type="ECO:0000256" key="3">
    <source>
        <dbReference type="ARBA" id="ARBA00023239"/>
    </source>
</evidence>
<dbReference type="Pfam" id="PF06725">
    <property type="entry name" value="3D"/>
    <property type="match status" value="1"/>
</dbReference>
<dbReference type="InterPro" id="IPR005300">
    <property type="entry name" value="MltA_B"/>
</dbReference>
<keyword evidence="4" id="KW-0961">Cell wall biogenesis/degradation</keyword>
<dbReference type="InterPro" id="IPR010611">
    <property type="entry name" value="3D_dom"/>
</dbReference>
<dbReference type="EMBL" id="JALHAT010000030">
    <property type="protein sequence ID" value="MCJ1961980.1"/>
    <property type="molecule type" value="Genomic_DNA"/>
</dbReference>
<sequence length="410" mass="43343">MVRDRLSASLFERCLASSRASVGRMALMGGLAVLLASCAGRVEAPGSATAPAPTNALAAGVRPGPAFASLPVGAMDAGAALAGFAESCPKLVVREDVSGLTRAKDWQSACTAAATWSQGDASRFFATYFETVRVGEGAAFATGYYEPDIAGSRDHVPGYDVPVYGVPDDLVRAREGDAERLDNGRMPVGRYDEEGRFTRYFDRAQIEDGALQGRAPIIAWARDPVEVFFLQVQGSGMLRAPDGEVMRIGYAGQNGHGYTAIGSLMRQRGLLGDGPGQYAASMQGIMQYIRENPEEGAALMRENRSFVFFRELTGDGPVGALGVTVRAHASVATDPKFVPLGAPVFLDLDRHEADGLWVAQDTGGAIKGANRFDTFWGNGEEARATAGDMTGRGNALLLLPKGTLARLGVL</sequence>
<dbReference type="SMART" id="SM00925">
    <property type="entry name" value="MltA"/>
    <property type="match status" value="1"/>
</dbReference>
<dbReference type="Proteomes" id="UP001162802">
    <property type="component" value="Unassembled WGS sequence"/>
</dbReference>
<evidence type="ECO:0000313" key="7">
    <source>
        <dbReference type="EMBL" id="MCJ1961980.1"/>
    </source>
</evidence>
<protein>
    <recommendedName>
        <fullName evidence="2">peptidoglycan lytic exotransglycosylase</fullName>
        <ecNumber evidence="2">4.2.2.n1</ecNumber>
    </recommendedName>
    <alternativeName>
        <fullName evidence="5">Murein hydrolase A</fullName>
    </alternativeName>
</protein>
<comment type="caution">
    <text evidence="7">The sequence shown here is derived from an EMBL/GenBank/DDBJ whole genome shotgun (WGS) entry which is preliminary data.</text>
</comment>
<feature type="domain" description="Lytic transglycosylase MltA" evidence="6">
    <location>
        <begin position="148"/>
        <end position="310"/>
    </location>
</feature>
<dbReference type="Gene3D" id="2.40.240.50">
    <property type="entry name" value="Barwin-like endoglucanases"/>
    <property type="match status" value="1"/>
</dbReference>
<proteinExistence type="predicted"/>
<dbReference type="PIRSF" id="PIRSF019422">
    <property type="entry name" value="MltA"/>
    <property type="match status" value="1"/>
</dbReference>
<dbReference type="PANTHER" id="PTHR30124">
    <property type="entry name" value="MEMBRANE-BOUND LYTIC MUREIN TRANSGLYCOSYLASE A"/>
    <property type="match status" value="1"/>
</dbReference>
<evidence type="ECO:0000256" key="5">
    <source>
        <dbReference type="ARBA" id="ARBA00030918"/>
    </source>
</evidence>
<dbReference type="InterPro" id="IPR036908">
    <property type="entry name" value="RlpA-like_sf"/>
</dbReference>
<organism evidence="7 8">
    <name type="scientific">Novosphingobium mangrovi</name>
    <name type="common">ex Hu et al. 2023</name>
    <dbReference type="NCBI Taxonomy" id="2930094"/>
    <lineage>
        <taxon>Bacteria</taxon>
        <taxon>Pseudomonadati</taxon>
        <taxon>Pseudomonadota</taxon>
        <taxon>Alphaproteobacteria</taxon>
        <taxon>Sphingomonadales</taxon>
        <taxon>Sphingomonadaceae</taxon>
        <taxon>Novosphingobium</taxon>
    </lineage>
</organism>
<evidence type="ECO:0000256" key="1">
    <source>
        <dbReference type="ARBA" id="ARBA00001420"/>
    </source>
</evidence>
<gene>
    <name evidence="7" type="ORF">MTR65_14890</name>
</gene>
<evidence type="ECO:0000259" key="6">
    <source>
        <dbReference type="SMART" id="SM00925"/>
    </source>
</evidence>
<dbReference type="Pfam" id="PF03562">
    <property type="entry name" value="MltA"/>
    <property type="match status" value="1"/>
</dbReference>
<dbReference type="SUPFAM" id="SSF50685">
    <property type="entry name" value="Barwin-like endoglucanases"/>
    <property type="match status" value="1"/>
</dbReference>
<evidence type="ECO:0000256" key="2">
    <source>
        <dbReference type="ARBA" id="ARBA00012587"/>
    </source>
</evidence>
<accession>A0ABT0AFK1</accession>
<evidence type="ECO:0000313" key="8">
    <source>
        <dbReference type="Proteomes" id="UP001162802"/>
    </source>
</evidence>
<name>A0ABT0AFK1_9SPHN</name>
<dbReference type="EC" id="4.2.2.n1" evidence="2"/>
<keyword evidence="3" id="KW-0456">Lyase</keyword>
<dbReference type="CDD" id="cd14668">
    <property type="entry name" value="mlta_B"/>
    <property type="match status" value="1"/>
</dbReference>